<dbReference type="SUPFAM" id="SSF56672">
    <property type="entry name" value="DNA/RNA polymerases"/>
    <property type="match status" value="1"/>
</dbReference>
<evidence type="ECO:0000313" key="2">
    <source>
        <dbReference type="Proteomes" id="UP001234989"/>
    </source>
</evidence>
<dbReference type="Gene3D" id="3.30.70.270">
    <property type="match status" value="1"/>
</dbReference>
<dbReference type="InterPro" id="IPR043128">
    <property type="entry name" value="Rev_trsase/Diguanyl_cyclase"/>
</dbReference>
<protein>
    <recommendedName>
        <fullName evidence="3">Reverse transcriptase/retrotransposon-derived protein RNase H-like domain-containing protein</fullName>
    </recommendedName>
</protein>
<dbReference type="InterPro" id="IPR043502">
    <property type="entry name" value="DNA/RNA_pol_sf"/>
</dbReference>
<dbReference type="EMBL" id="CP133619">
    <property type="protein sequence ID" value="WMV41746.1"/>
    <property type="molecule type" value="Genomic_DNA"/>
</dbReference>
<name>A0AAF0ZJI1_SOLVR</name>
<dbReference type="Proteomes" id="UP001234989">
    <property type="component" value="Chromosome 8"/>
</dbReference>
<evidence type="ECO:0000313" key="1">
    <source>
        <dbReference type="EMBL" id="WMV41746.1"/>
    </source>
</evidence>
<organism evidence="1 2">
    <name type="scientific">Solanum verrucosum</name>
    <dbReference type="NCBI Taxonomy" id="315347"/>
    <lineage>
        <taxon>Eukaryota</taxon>
        <taxon>Viridiplantae</taxon>
        <taxon>Streptophyta</taxon>
        <taxon>Embryophyta</taxon>
        <taxon>Tracheophyta</taxon>
        <taxon>Spermatophyta</taxon>
        <taxon>Magnoliopsida</taxon>
        <taxon>eudicotyledons</taxon>
        <taxon>Gunneridae</taxon>
        <taxon>Pentapetalae</taxon>
        <taxon>asterids</taxon>
        <taxon>lamiids</taxon>
        <taxon>Solanales</taxon>
        <taxon>Solanaceae</taxon>
        <taxon>Solanoideae</taxon>
        <taxon>Solaneae</taxon>
        <taxon>Solanum</taxon>
    </lineage>
</organism>
<dbReference type="AlphaFoldDB" id="A0AAF0ZJI1"/>
<reference evidence="1" key="1">
    <citation type="submission" date="2023-08" db="EMBL/GenBank/DDBJ databases">
        <title>A de novo genome assembly of Solanum verrucosum Schlechtendal, a Mexican diploid species geographically isolated from the other diploid A-genome species in potato relatives.</title>
        <authorList>
            <person name="Hosaka K."/>
        </authorList>
    </citation>
    <scope>NUCLEOTIDE SEQUENCE</scope>
    <source>
        <tissue evidence="1">Young leaves</tissue>
    </source>
</reference>
<accession>A0AAF0ZJI1</accession>
<gene>
    <name evidence="1" type="ORF">MTR67_035131</name>
</gene>
<sequence length="87" mass="9822">MQGSISRRHGLSLSQILEIELFNVWGIDFMGSAPLTKLTHKTAKFQWTGACEQSFKELKKRFTTTLILTLPDGNEGYVVYCDPSRIA</sequence>
<proteinExistence type="predicted"/>
<keyword evidence="2" id="KW-1185">Reference proteome</keyword>
<evidence type="ECO:0008006" key="3">
    <source>
        <dbReference type="Google" id="ProtNLM"/>
    </source>
</evidence>